<organism evidence="1 2">
    <name type="scientific">Pseudoduganella ginsengisoli</name>
    <dbReference type="NCBI Taxonomy" id="1462440"/>
    <lineage>
        <taxon>Bacteria</taxon>
        <taxon>Pseudomonadati</taxon>
        <taxon>Pseudomonadota</taxon>
        <taxon>Betaproteobacteria</taxon>
        <taxon>Burkholderiales</taxon>
        <taxon>Oxalobacteraceae</taxon>
        <taxon>Telluria group</taxon>
        <taxon>Pseudoduganella</taxon>
    </lineage>
</organism>
<dbReference type="OrthoDB" id="1551241at2"/>
<accession>A0A6L6Q3E6</accession>
<dbReference type="Proteomes" id="UP000484015">
    <property type="component" value="Unassembled WGS sequence"/>
</dbReference>
<comment type="caution">
    <text evidence="1">The sequence shown here is derived from an EMBL/GenBank/DDBJ whole genome shotgun (WGS) entry which is preliminary data.</text>
</comment>
<evidence type="ECO:0000313" key="2">
    <source>
        <dbReference type="Proteomes" id="UP000484015"/>
    </source>
</evidence>
<name>A0A6L6Q3E6_9BURK</name>
<dbReference type="NCBIfam" id="NF033857">
    <property type="entry name" value="BPSL0067_fam"/>
    <property type="match status" value="1"/>
</dbReference>
<evidence type="ECO:0000313" key="1">
    <source>
        <dbReference type="EMBL" id="MTW03592.1"/>
    </source>
</evidence>
<reference evidence="1 2" key="1">
    <citation type="submission" date="2019-11" db="EMBL/GenBank/DDBJ databases">
        <title>Type strains purchased from KCTC, JCM and DSMZ.</title>
        <authorList>
            <person name="Lu H."/>
        </authorList>
    </citation>
    <scope>NUCLEOTIDE SEQUENCE [LARGE SCALE GENOMIC DNA]</scope>
    <source>
        <strain evidence="1 2">KCTC 42409</strain>
    </source>
</reference>
<dbReference type="RefSeq" id="WP_155439966.1">
    <property type="nucleotide sequence ID" value="NZ_WNLA01000010.1"/>
</dbReference>
<dbReference type="InterPro" id="IPR047746">
    <property type="entry name" value="Dae2/Tae2-like"/>
</dbReference>
<proteinExistence type="predicted"/>
<sequence>MAYLYARVEELEESEMVGTQQCVALIRFYANAPATFAWRQGERVIDSTSPIQPGTAIATFVNGRYPSHQAGNHAAFYLRPGAGGFYVMDQWKNKPDGKVSSRFIPSLGKDKRGKFIRPSNNADAYFIIE</sequence>
<dbReference type="AlphaFoldDB" id="A0A6L6Q3E6"/>
<dbReference type="EMBL" id="WNLA01000010">
    <property type="protein sequence ID" value="MTW03592.1"/>
    <property type="molecule type" value="Genomic_DNA"/>
</dbReference>
<protein>
    <submittedName>
        <fullName evidence="1">BPSL0067 family protein</fullName>
    </submittedName>
</protein>
<keyword evidence="2" id="KW-1185">Reference proteome</keyword>
<gene>
    <name evidence="1" type="ORF">GM668_16040</name>
</gene>